<sequence>MMGSAVVNSSDRFEWLARLGYAARGVVYLLVGWFAMVAAIGSGQPIDTKGALREIFFQPFGKVLLGIVALGLVGHAVWRVAQGWFDLDGHGSEAKGLVVRGGLLASGAIHVGLAFFALSLVFSWQGAGSGSGDGTQDWTAWLLSQPFGRWMVGVVGVAVLGAAVGQFVKAWKLTFCRYLKADERTMKLICPIGRIGLSAKGAVFVVTGIFFLTAAWQSDSTESGGLGKVLMTLQDQPYGPWVLGTVAAGLFAFGIYSLIQGAYRRIDNPQIGARIRAAI</sequence>
<dbReference type="InterPro" id="IPR009597">
    <property type="entry name" value="DUF1206"/>
</dbReference>
<protein>
    <submittedName>
        <fullName evidence="3">Membrane protein</fullName>
    </submittedName>
</protein>
<dbReference type="Pfam" id="PF06724">
    <property type="entry name" value="DUF1206"/>
    <property type="match status" value="3"/>
</dbReference>
<keyword evidence="1" id="KW-0472">Membrane</keyword>
<feature type="transmembrane region" description="Helical" evidence="1">
    <location>
        <begin position="192"/>
        <end position="218"/>
    </location>
</feature>
<dbReference type="EMBL" id="BJYZ01000020">
    <property type="protein sequence ID" value="GEO40161.1"/>
    <property type="molecule type" value="Genomic_DNA"/>
</dbReference>
<dbReference type="AlphaFoldDB" id="A0A512DUL9"/>
<feature type="transmembrane region" description="Helical" evidence="1">
    <location>
        <begin position="21"/>
        <end position="40"/>
    </location>
</feature>
<keyword evidence="1" id="KW-1133">Transmembrane helix</keyword>
<proteinExistence type="predicted"/>
<feature type="transmembrane region" description="Helical" evidence="1">
    <location>
        <begin position="102"/>
        <end position="127"/>
    </location>
</feature>
<organism evidence="3 4">
    <name type="scientific">Skermanella aerolata</name>
    <dbReference type="NCBI Taxonomy" id="393310"/>
    <lineage>
        <taxon>Bacteria</taxon>
        <taxon>Pseudomonadati</taxon>
        <taxon>Pseudomonadota</taxon>
        <taxon>Alphaproteobacteria</taxon>
        <taxon>Rhodospirillales</taxon>
        <taxon>Azospirillaceae</taxon>
        <taxon>Skermanella</taxon>
    </lineage>
</organism>
<evidence type="ECO:0000259" key="2">
    <source>
        <dbReference type="Pfam" id="PF06724"/>
    </source>
</evidence>
<accession>A0A512DUL9</accession>
<reference evidence="3 4" key="1">
    <citation type="submission" date="2019-07" db="EMBL/GenBank/DDBJ databases">
        <title>Whole genome shotgun sequence of Skermanella aerolata NBRC 106429.</title>
        <authorList>
            <person name="Hosoyama A."/>
            <person name="Uohara A."/>
            <person name="Ohji S."/>
            <person name="Ichikawa N."/>
        </authorList>
    </citation>
    <scope>NUCLEOTIDE SEQUENCE [LARGE SCALE GENOMIC DNA]</scope>
    <source>
        <strain evidence="3 4">NBRC 106429</strain>
    </source>
</reference>
<gene>
    <name evidence="3" type="ORF">SAE02_43090</name>
</gene>
<feature type="domain" description="DUF1206" evidence="2">
    <location>
        <begin position="19"/>
        <end position="86"/>
    </location>
</feature>
<keyword evidence="1" id="KW-0812">Transmembrane</keyword>
<evidence type="ECO:0000313" key="4">
    <source>
        <dbReference type="Proteomes" id="UP000321523"/>
    </source>
</evidence>
<dbReference type="OrthoDB" id="5702018at2"/>
<feature type="domain" description="DUF1206" evidence="2">
    <location>
        <begin position="102"/>
        <end position="172"/>
    </location>
</feature>
<evidence type="ECO:0000256" key="1">
    <source>
        <dbReference type="SAM" id="Phobius"/>
    </source>
</evidence>
<feature type="transmembrane region" description="Helical" evidence="1">
    <location>
        <begin position="147"/>
        <end position="171"/>
    </location>
</feature>
<feature type="transmembrane region" description="Helical" evidence="1">
    <location>
        <begin position="60"/>
        <end position="81"/>
    </location>
</feature>
<dbReference type="Proteomes" id="UP000321523">
    <property type="component" value="Unassembled WGS sequence"/>
</dbReference>
<name>A0A512DUL9_9PROT</name>
<feature type="domain" description="DUF1206" evidence="2">
    <location>
        <begin position="195"/>
        <end position="264"/>
    </location>
</feature>
<comment type="caution">
    <text evidence="3">The sequence shown here is derived from an EMBL/GenBank/DDBJ whole genome shotgun (WGS) entry which is preliminary data.</text>
</comment>
<keyword evidence="4" id="KW-1185">Reference proteome</keyword>
<evidence type="ECO:0000313" key="3">
    <source>
        <dbReference type="EMBL" id="GEO40161.1"/>
    </source>
</evidence>
<feature type="transmembrane region" description="Helical" evidence="1">
    <location>
        <begin position="238"/>
        <end position="259"/>
    </location>
</feature>